<gene>
    <name evidence="3" type="ORF">THMIRHAT_09260</name>
</gene>
<dbReference type="KEGG" id="tzo:THMIRHAT_09260"/>
<keyword evidence="2" id="KW-1133">Transmembrane helix</keyword>
<feature type="transmembrane region" description="Helical" evidence="2">
    <location>
        <begin position="17"/>
        <end position="36"/>
    </location>
</feature>
<feature type="transmembrane region" description="Helical" evidence="2">
    <location>
        <begin position="243"/>
        <end position="264"/>
    </location>
</feature>
<keyword evidence="2" id="KW-0812">Transmembrane</keyword>
<dbReference type="PANTHER" id="PTHR11328:SF24">
    <property type="entry name" value="MAJOR FACILITATOR SUPERFAMILY (MFS) PROFILE DOMAIN-CONTAINING PROTEIN"/>
    <property type="match status" value="1"/>
</dbReference>
<feature type="transmembrane region" description="Helical" evidence="2">
    <location>
        <begin position="401"/>
        <end position="422"/>
    </location>
</feature>
<reference evidence="4" key="1">
    <citation type="submission" date="2019-11" db="EMBL/GenBank/DDBJ databases">
        <title>Isolation and characterization of two novel species in the genus Thiomicrorhabdus.</title>
        <authorList>
            <person name="Mochizuki J."/>
            <person name="Kojima H."/>
            <person name="Fukui M."/>
        </authorList>
    </citation>
    <scope>NUCLEOTIDE SEQUENCE [LARGE SCALE GENOMIC DNA]</scope>
    <source>
        <strain evidence="4">AkT22</strain>
    </source>
</reference>
<evidence type="ECO:0000256" key="2">
    <source>
        <dbReference type="SAM" id="Phobius"/>
    </source>
</evidence>
<sequence length="428" mass="47471">MSSPVSVSKSILNRWQLLGYGALGWPLAMLGIPLYLYLPAYYQQNTELSLAIIGMALLAARLTDVLTDPLIGHWSDALTAKVPRAWQVLSGFGLLILGVYQLFFPMGFYAQSLEAVSGWQLVFWSFVTYLGWTWVQVPYLTLASERTDDTFSQSRLSASREGLAIVGVLSVLLLPLLLQQSFTELAFFQNLFWVFVGLLGLAGFSLILSTPRLFVAKDRQAQPNPVAVLRTILQQQPILLKLLPIYLLNNLANALPATLFVFFVADYLQLDADKGLFLLVYFLSGVLALPLWLQISKRWGKAFSWQLSMGLAGFSFIGVFWLDPSDFSGFMLICILTGLSLGIDLAMPASMQADLAQQQPQWAGFLFGLWGMVTKFALALAAGLALPLYDWGKSLELSTDWVLLGLYAGLPIVLKLWAMGLLQRFKSL</sequence>
<dbReference type="Proteomes" id="UP000501466">
    <property type="component" value="Chromosome"/>
</dbReference>
<evidence type="ECO:0000313" key="4">
    <source>
        <dbReference type="Proteomes" id="UP000501466"/>
    </source>
</evidence>
<organism evidence="3 4">
    <name type="scientific">Thiosulfativibrio zosterae</name>
    <dbReference type="NCBI Taxonomy" id="2675053"/>
    <lineage>
        <taxon>Bacteria</taxon>
        <taxon>Pseudomonadati</taxon>
        <taxon>Pseudomonadota</taxon>
        <taxon>Gammaproteobacteria</taxon>
        <taxon>Thiotrichales</taxon>
        <taxon>Piscirickettsiaceae</taxon>
        <taxon>Thiosulfativibrio</taxon>
    </lineage>
</organism>
<evidence type="ECO:0000313" key="3">
    <source>
        <dbReference type="EMBL" id="BBP43180.1"/>
    </source>
</evidence>
<accession>A0A6F8PMF4</accession>
<dbReference type="Gene3D" id="1.20.1250.20">
    <property type="entry name" value="MFS general substrate transporter like domains"/>
    <property type="match status" value="2"/>
</dbReference>
<evidence type="ECO:0000256" key="1">
    <source>
        <dbReference type="ARBA" id="ARBA00009617"/>
    </source>
</evidence>
<proteinExistence type="inferred from homology"/>
<feature type="transmembrane region" description="Helical" evidence="2">
    <location>
        <begin position="276"/>
        <end position="295"/>
    </location>
</feature>
<dbReference type="PANTHER" id="PTHR11328">
    <property type="entry name" value="MAJOR FACILITATOR SUPERFAMILY DOMAIN-CONTAINING PROTEIN"/>
    <property type="match status" value="1"/>
</dbReference>
<dbReference type="SUPFAM" id="SSF103473">
    <property type="entry name" value="MFS general substrate transporter"/>
    <property type="match status" value="1"/>
</dbReference>
<name>A0A6F8PMF4_9GAMM</name>
<feature type="transmembrane region" description="Helical" evidence="2">
    <location>
        <begin position="121"/>
        <end position="142"/>
    </location>
</feature>
<protein>
    <submittedName>
        <fullName evidence="3">MFS transporter</fullName>
    </submittedName>
</protein>
<dbReference type="AlphaFoldDB" id="A0A6F8PMF4"/>
<dbReference type="InterPro" id="IPR036259">
    <property type="entry name" value="MFS_trans_sf"/>
</dbReference>
<dbReference type="Pfam" id="PF13347">
    <property type="entry name" value="MFS_2"/>
    <property type="match status" value="1"/>
</dbReference>
<feature type="transmembrane region" description="Helical" evidence="2">
    <location>
        <begin position="328"/>
        <end position="350"/>
    </location>
</feature>
<feature type="transmembrane region" description="Helical" evidence="2">
    <location>
        <begin position="88"/>
        <end position="109"/>
    </location>
</feature>
<dbReference type="GO" id="GO:0005886">
    <property type="term" value="C:plasma membrane"/>
    <property type="evidence" value="ECO:0007669"/>
    <property type="project" value="TreeGrafter"/>
</dbReference>
<feature type="transmembrane region" description="Helical" evidence="2">
    <location>
        <begin position="302"/>
        <end position="322"/>
    </location>
</feature>
<feature type="transmembrane region" description="Helical" evidence="2">
    <location>
        <begin position="362"/>
        <end position="389"/>
    </location>
</feature>
<dbReference type="GO" id="GO:0008643">
    <property type="term" value="P:carbohydrate transport"/>
    <property type="evidence" value="ECO:0007669"/>
    <property type="project" value="InterPro"/>
</dbReference>
<dbReference type="GO" id="GO:0015293">
    <property type="term" value="F:symporter activity"/>
    <property type="evidence" value="ECO:0007669"/>
    <property type="project" value="InterPro"/>
</dbReference>
<keyword evidence="2" id="KW-0472">Membrane</keyword>
<dbReference type="EMBL" id="AP021888">
    <property type="protein sequence ID" value="BBP43180.1"/>
    <property type="molecule type" value="Genomic_DNA"/>
</dbReference>
<feature type="transmembrane region" description="Helical" evidence="2">
    <location>
        <begin position="162"/>
        <end position="178"/>
    </location>
</feature>
<feature type="transmembrane region" description="Helical" evidence="2">
    <location>
        <begin position="190"/>
        <end position="209"/>
    </location>
</feature>
<keyword evidence="4" id="KW-1185">Reference proteome</keyword>
<comment type="similarity">
    <text evidence="1">Belongs to the sodium:galactoside symporter (TC 2.A.2) family.</text>
</comment>
<dbReference type="RefSeq" id="WP_173291007.1">
    <property type="nucleotide sequence ID" value="NZ_AP021888.1"/>
</dbReference>
<dbReference type="InterPro" id="IPR039672">
    <property type="entry name" value="MFS_2"/>
</dbReference>